<dbReference type="AlphaFoldDB" id="A0A495JQ46"/>
<dbReference type="RefSeq" id="WP_147457106.1">
    <property type="nucleotide sequence ID" value="NZ_RBKT01000001.1"/>
</dbReference>
<keyword evidence="2" id="KW-1133">Transmembrane helix</keyword>
<feature type="region of interest" description="Disordered" evidence="1">
    <location>
        <begin position="40"/>
        <end position="71"/>
    </location>
</feature>
<evidence type="ECO:0000256" key="1">
    <source>
        <dbReference type="SAM" id="MobiDB-lite"/>
    </source>
</evidence>
<proteinExistence type="predicted"/>
<keyword evidence="2" id="KW-0812">Transmembrane</keyword>
<reference evidence="3 4" key="1">
    <citation type="submission" date="2018-10" db="EMBL/GenBank/DDBJ databases">
        <title>Sequencing the genomes of 1000 actinobacteria strains.</title>
        <authorList>
            <person name="Klenk H.-P."/>
        </authorList>
    </citation>
    <scope>NUCLEOTIDE SEQUENCE [LARGE SCALE GENOMIC DNA]</scope>
    <source>
        <strain evidence="3 4">DSM 45175</strain>
    </source>
</reference>
<dbReference type="OrthoDB" id="3389587at2"/>
<accession>A0A495JQ46</accession>
<dbReference type="EMBL" id="RBKT01000001">
    <property type="protein sequence ID" value="RKR90502.1"/>
    <property type="molecule type" value="Genomic_DNA"/>
</dbReference>
<feature type="compositionally biased region" description="Low complexity" evidence="1">
    <location>
        <begin position="47"/>
        <end position="71"/>
    </location>
</feature>
<feature type="region of interest" description="Disordered" evidence="1">
    <location>
        <begin position="111"/>
        <end position="133"/>
    </location>
</feature>
<feature type="compositionally biased region" description="Low complexity" evidence="1">
    <location>
        <begin position="111"/>
        <end position="132"/>
    </location>
</feature>
<evidence type="ECO:0000313" key="4">
    <source>
        <dbReference type="Proteomes" id="UP000277671"/>
    </source>
</evidence>
<feature type="transmembrane region" description="Helical" evidence="2">
    <location>
        <begin position="219"/>
        <end position="239"/>
    </location>
</feature>
<organism evidence="3 4">
    <name type="scientific">Micromonospora pisi</name>
    <dbReference type="NCBI Taxonomy" id="589240"/>
    <lineage>
        <taxon>Bacteria</taxon>
        <taxon>Bacillati</taxon>
        <taxon>Actinomycetota</taxon>
        <taxon>Actinomycetes</taxon>
        <taxon>Micromonosporales</taxon>
        <taxon>Micromonosporaceae</taxon>
        <taxon>Micromonospora</taxon>
    </lineage>
</organism>
<feature type="transmembrane region" description="Helical" evidence="2">
    <location>
        <begin position="156"/>
        <end position="182"/>
    </location>
</feature>
<evidence type="ECO:0000256" key="2">
    <source>
        <dbReference type="SAM" id="Phobius"/>
    </source>
</evidence>
<dbReference type="Proteomes" id="UP000277671">
    <property type="component" value="Unassembled WGS sequence"/>
</dbReference>
<gene>
    <name evidence="3" type="ORF">BDK92_4875</name>
</gene>
<name>A0A495JQ46_9ACTN</name>
<comment type="caution">
    <text evidence="3">The sequence shown here is derived from an EMBL/GenBank/DDBJ whole genome shotgun (WGS) entry which is preliminary data.</text>
</comment>
<keyword evidence="2" id="KW-0472">Membrane</keyword>
<sequence length="240" mass="23344">MPSEADTTAAGAQWAATPTIAVGTVPLVATGSIRPATPADHAVATLPGGPARPIAPAAATASTASTETRPPVGATAAVAVATASTGSATLAVATASPGGATAAVETAATGASTGAATSGESRPPVVRSPHVPWAAPTADHPICTRRAGPRGTSRQILGVCGWATVLGLVGLAAGLRGLVAVVAGLAPNWYEPTIAAMGLGGIALTMVAFLFIRHPRLPWIMLSLATLPLAANLALTLAAL</sequence>
<evidence type="ECO:0000313" key="3">
    <source>
        <dbReference type="EMBL" id="RKR90502.1"/>
    </source>
</evidence>
<protein>
    <submittedName>
        <fullName evidence="3">Uncharacterized protein</fullName>
    </submittedName>
</protein>
<keyword evidence="4" id="KW-1185">Reference proteome</keyword>
<feature type="transmembrane region" description="Helical" evidence="2">
    <location>
        <begin position="194"/>
        <end position="212"/>
    </location>
</feature>